<feature type="transmembrane region" description="Helical" evidence="6">
    <location>
        <begin position="260"/>
        <end position="285"/>
    </location>
</feature>
<evidence type="ECO:0000256" key="1">
    <source>
        <dbReference type="ARBA" id="ARBA00004651"/>
    </source>
</evidence>
<keyword evidence="4 6" id="KW-1133">Transmembrane helix</keyword>
<sequence>MNRARLLARRAGAHRGLLSLVAVLVAAVAATVGVTLGSVQSATVDGARQALAQVPEPARSLVVTTRLASDGAGAEAQDARVREVVDRLFGGVPVDVERAEVPDDASGTPFVTWTLAPRAAETAPADLGVLADGAERLRPVLRDDDAVAIRGLTVEGALGETARSAHEALRAAQAVAAVPVTLLGLVALVALVQVARLLAATRDAEVGLAVSRGAAPRQVAAAATTEAVVLSAVAAAAGSVAAAAVLAARGEVGTAGTAGTAGTVALAGAATALAAAAVLGIVAGLQVRAVARRRVTDRSGRARQAAALGTVVLTMVLAAVCLAQLRRYGSPLVTTPEGVRTDPLATAAPALVLAALAVVVLAVLGPAARAWAAGAARGTGATGVLAARHVSRGLVVMVVPVVLLVLASGAGVLAATYAGTSEALRADAALLRNGTDVRVVLPSSGPVDVGRGAPDVAAYAALDGASAAAPVLALDATVDSDPVALLGVPAAALPDVVRAPAGTTDPGRIAAAVATEGATAPAVAPDATHLDLTVTGTAAIDEAAWGPNGFPGPDAELRSFVTTAEDGRAAGVRVWLAGGDGTLALVDAGELGYDLDGDGDARAPIGPAPAMHRLSAEVPPAPAGGWAVAGVDLQLAGTPLPLVVAVRVDEAVARTPDGEVPVDLTAVPWASAAGATTRSVEVEVAEAGPGAVVRPGEAGSTRVRLVPGRGTADAVPVAMSAPLAGALGLAAGDGVELTVAGSRLAVTVADVVDVVPGELRPAAALADLGALGRALLRSGVQVQPARELWVAAEAPAALPLVRAAAAELAGEGARVLTPEPGAGDVDAAAPVRATFALAAGGAGVLALVGVATVAVAVLRGRRHEVVVLRAVGVGPREQAAGRALELLVVGLAAIAAGLAAGVLVARLTVPGLAHATLTGVAATPDAVLRVEPWLVAGTAAGLVAGLAVVAAGAGARVAAQARDTEYREEVR</sequence>
<evidence type="ECO:0000256" key="4">
    <source>
        <dbReference type="ARBA" id="ARBA00022989"/>
    </source>
</evidence>
<name>F6FPJ4_ISOV2</name>
<feature type="transmembrane region" description="Helical" evidence="6">
    <location>
        <begin position="933"/>
        <end position="959"/>
    </location>
</feature>
<protein>
    <recommendedName>
        <fullName evidence="7">ABC3 transporter permease C-terminal domain-containing protein</fullName>
    </recommendedName>
</protein>
<accession>F6FPJ4</accession>
<dbReference type="eggNOG" id="COG0577">
    <property type="taxonomic scope" value="Bacteria"/>
</dbReference>
<evidence type="ECO:0000259" key="7">
    <source>
        <dbReference type="Pfam" id="PF02687"/>
    </source>
</evidence>
<feature type="transmembrane region" description="Helical" evidence="6">
    <location>
        <begin position="393"/>
        <end position="418"/>
    </location>
</feature>
<keyword evidence="5 6" id="KW-0472">Membrane</keyword>
<feature type="domain" description="ABC3 transporter permease C-terminal" evidence="7">
    <location>
        <begin position="839"/>
        <end position="951"/>
    </location>
</feature>
<evidence type="ECO:0000256" key="2">
    <source>
        <dbReference type="ARBA" id="ARBA00022475"/>
    </source>
</evidence>
<dbReference type="Proteomes" id="UP000009236">
    <property type="component" value="Chromosome"/>
</dbReference>
<organism evidence="9">
    <name type="scientific">Isoptericola variabilis (strain 225)</name>
    <dbReference type="NCBI Taxonomy" id="743718"/>
    <lineage>
        <taxon>Bacteria</taxon>
        <taxon>Bacillati</taxon>
        <taxon>Actinomycetota</taxon>
        <taxon>Actinomycetes</taxon>
        <taxon>Micrococcales</taxon>
        <taxon>Promicromonosporaceae</taxon>
        <taxon>Isoptericola</taxon>
    </lineage>
</organism>
<dbReference type="InterPro" id="IPR003838">
    <property type="entry name" value="ABC3_permease_C"/>
</dbReference>
<evidence type="ECO:0000256" key="6">
    <source>
        <dbReference type="SAM" id="Phobius"/>
    </source>
</evidence>
<feature type="transmembrane region" description="Helical" evidence="6">
    <location>
        <begin position="227"/>
        <end position="248"/>
    </location>
</feature>
<evidence type="ECO:0000256" key="3">
    <source>
        <dbReference type="ARBA" id="ARBA00022692"/>
    </source>
</evidence>
<keyword evidence="9" id="KW-1185">Reference proteome</keyword>
<dbReference type="GO" id="GO:0005886">
    <property type="term" value="C:plasma membrane"/>
    <property type="evidence" value="ECO:0007669"/>
    <property type="project" value="UniProtKB-SubCell"/>
</dbReference>
<evidence type="ECO:0000313" key="9">
    <source>
        <dbReference type="Proteomes" id="UP000009236"/>
    </source>
</evidence>
<feature type="transmembrane region" description="Helical" evidence="6">
    <location>
        <begin position="171"/>
        <end position="192"/>
    </location>
</feature>
<dbReference type="STRING" id="743718.Isova_0923"/>
<dbReference type="RefSeq" id="WP_013838099.1">
    <property type="nucleotide sequence ID" value="NC_015588.1"/>
</dbReference>
<dbReference type="EMBL" id="CP002810">
    <property type="protein sequence ID" value="AEG43707.1"/>
    <property type="molecule type" value="Genomic_DNA"/>
</dbReference>
<gene>
    <name evidence="8" type="ordered locus">Isova_0923</name>
</gene>
<dbReference type="KEGG" id="iva:Isova_0923"/>
<comment type="subcellular location">
    <subcellularLocation>
        <location evidence="1">Cell membrane</location>
        <topology evidence="1">Multi-pass membrane protein</topology>
    </subcellularLocation>
</comment>
<feature type="transmembrane region" description="Helical" evidence="6">
    <location>
        <begin position="345"/>
        <end position="372"/>
    </location>
</feature>
<feature type="transmembrane region" description="Helical" evidence="6">
    <location>
        <begin position="886"/>
        <end position="913"/>
    </location>
</feature>
<evidence type="ECO:0000313" key="8">
    <source>
        <dbReference type="EMBL" id="AEG43707.1"/>
    </source>
</evidence>
<reference evidence="8 9" key="1">
    <citation type="submission" date="2011-05" db="EMBL/GenBank/DDBJ databases">
        <title>Complete sequence of Isoptericola variabilis 225.</title>
        <authorList>
            <consortium name="US DOE Joint Genome Institute"/>
            <person name="Lucas S."/>
            <person name="Han J."/>
            <person name="Lapidus A."/>
            <person name="Cheng J.-F."/>
            <person name="Goodwin L."/>
            <person name="Pitluck S."/>
            <person name="Peters L."/>
            <person name="Mikhailova N."/>
            <person name="Zeytun A."/>
            <person name="Han C."/>
            <person name="Tapia R."/>
            <person name="Land M."/>
            <person name="Hauser L."/>
            <person name="Kyrpides N."/>
            <person name="Ivanova N."/>
            <person name="Pagani I."/>
            <person name="Siebers A."/>
            <person name="Allgaier M."/>
            <person name="Thelen M."/>
            <person name="Hugenholtz P."/>
            <person name="Gladden J."/>
            <person name="Woyke T."/>
        </authorList>
    </citation>
    <scope>NUCLEOTIDE SEQUENCE [LARGE SCALE GENOMIC DNA]</scope>
    <source>
        <strain evidence="9">225</strain>
    </source>
</reference>
<keyword evidence="3 6" id="KW-0812">Transmembrane</keyword>
<dbReference type="AlphaFoldDB" id="F6FPJ4"/>
<dbReference type="HOGENOM" id="CLU_305389_0_0_11"/>
<proteinExistence type="predicted"/>
<evidence type="ECO:0000256" key="5">
    <source>
        <dbReference type="ARBA" id="ARBA00023136"/>
    </source>
</evidence>
<keyword evidence="2" id="KW-1003">Cell membrane</keyword>
<feature type="transmembrane region" description="Helical" evidence="6">
    <location>
        <begin position="835"/>
        <end position="858"/>
    </location>
</feature>
<dbReference type="Pfam" id="PF02687">
    <property type="entry name" value="FtsX"/>
    <property type="match status" value="1"/>
</dbReference>
<feature type="transmembrane region" description="Helical" evidence="6">
    <location>
        <begin position="305"/>
        <end position="325"/>
    </location>
</feature>